<comment type="caution">
    <text evidence="3">The sequence shown here is derived from an EMBL/GenBank/DDBJ whole genome shotgun (WGS) entry which is preliminary data.</text>
</comment>
<dbReference type="EMBL" id="LUGH01000052">
    <property type="protein sequence ID" value="OBZ90362.1"/>
    <property type="molecule type" value="Genomic_DNA"/>
</dbReference>
<dbReference type="PANTHER" id="PTHR13847">
    <property type="entry name" value="SARCOSINE DEHYDROGENASE-RELATED"/>
    <property type="match status" value="1"/>
</dbReference>
<evidence type="ECO:0000313" key="4">
    <source>
        <dbReference type="Proteomes" id="UP000093000"/>
    </source>
</evidence>
<dbReference type="Proteomes" id="UP000093000">
    <property type="component" value="Unassembled WGS sequence"/>
</dbReference>
<dbReference type="FunCoup" id="A0A1C7NMK4">
    <property type="interactions" value="66"/>
</dbReference>
<dbReference type="InterPro" id="IPR036188">
    <property type="entry name" value="FAD/NAD-bd_sf"/>
</dbReference>
<dbReference type="InterPro" id="IPR006076">
    <property type="entry name" value="FAD-dep_OxRdtase"/>
</dbReference>
<feature type="unsure residue" description="D or N" evidence="3">
    <location>
        <position position="174"/>
    </location>
</feature>
<dbReference type="GO" id="GO:0016491">
    <property type="term" value="F:oxidoreductase activity"/>
    <property type="evidence" value="ECO:0007669"/>
    <property type="project" value="UniProtKB-KW"/>
</dbReference>
<organism evidence="3 4">
    <name type="scientific">Choanephora cucurbitarum</name>
    <dbReference type="NCBI Taxonomy" id="101091"/>
    <lineage>
        <taxon>Eukaryota</taxon>
        <taxon>Fungi</taxon>
        <taxon>Fungi incertae sedis</taxon>
        <taxon>Mucoromycota</taxon>
        <taxon>Mucoromycotina</taxon>
        <taxon>Mucoromycetes</taxon>
        <taxon>Mucorales</taxon>
        <taxon>Mucorineae</taxon>
        <taxon>Choanephoraceae</taxon>
        <taxon>Choanephoroideae</taxon>
        <taxon>Choanephora</taxon>
    </lineage>
</organism>
<dbReference type="Gene3D" id="3.30.9.10">
    <property type="entry name" value="D-Amino Acid Oxidase, subunit A, domain 2"/>
    <property type="match status" value="1"/>
</dbReference>
<evidence type="ECO:0000256" key="1">
    <source>
        <dbReference type="ARBA" id="ARBA00023002"/>
    </source>
</evidence>
<accession>A0A1C7NMK4</accession>
<keyword evidence="1" id="KW-0560">Oxidoreductase</keyword>
<evidence type="ECO:0000259" key="2">
    <source>
        <dbReference type="Pfam" id="PF01266"/>
    </source>
</evidence>
<dbReference type="Gene3D" id="3.50.50.60">
    <property type="entry name" value="FAD/NAD(P)-binding domain"/>
    <property type="match status" value="1"/>
</dbReference>
<dbReference type="FunFam" id="3.50.50.60:FF:000360">
    <property type="entry name" value="FAD-dependent oxidoreductase family protein"/>
    <property type="match status" value="1"/>
</dbReference>
<reference evidence="3 4" key="1">
    <citation type="submission" date="2016-03" db="EMBL/GenBank/DDBJ databases">
        <title>Choanephora cucurbitarum.</title>
        <authorList>
            <person name="Min B."/>
            <person name="Park H."/>
            <person name="Park J.-H."/>
            <person name="Shin H.-D."/>
            <person name="Choi I.-G."/>
        </authorList>
    </citation>
    <scope>NUCLEOTIDE SEQUENCE [LARGE SCALE GENOMIC DNA]</scope>
    <source>
        <strain evidence="3 4">KUS-F28377</strain>
    </source>
</reference>
<dbReference type="PANTHER" id="PTHR13847:SF150">
    <property type="entry name" value="OXIDOREDUCTASE TDA3-RELATED"/>
    <property type="match status" value="1"/>
</dbReference>
<feature type="domain" description="FAD dependent oxidoreductase" evidence="2">
    <location>
        <begin position="5"/>
        <end position="348"/>
    </location>
</feature>
<dbReference type="AlphaFoldDB" id="A0A1C7NMK4"/>
<dbReference type="GO" id="GO:0005737">
    <property type="term" value="C:cytoplasm"/>
    <property type="evidence" value="ECO:0007669"/>
    <property type="project" value="TreeGrafter"/>
</dbReference>
<proteinExistence type="predicted"/>
<dbReference type="Pfam" id="PF01266">
    <property type="entry name" value="DAO"/>
    <property type="match status" value="1"/>
</dbReference>
<dbReference type="STRING" id="101091.A0A1C7NMK4"/>
<dbReference type="OrthoDB" id="498204at2759"/>
<name>A0A1C7NMK4_9FUNG</name>
<dbReference type="InParanoid" id="A0A1C7NMK4"/>
<keyword evidence="4" id="KW-1185">Reference proteome</keyword>
<gene>
    <name evidence="3" type="ORF">A0J61_01582</name>
</gene>
<protein>
    <submittedName>
        <fullName evidence="3">Putative oxidoreductase C1F5.03c</fullName>
    </submittedName>
</protein>
<dbReference type="SUPFAM" id="SSF51905">
    <property type="entry name" value="FAD/NAD(P)-binding domain"/>
    <property type="match status" value="1"/>
</dbReference>
<evidence type="ECO:0000313" key="3">
    <source>
        <dbReference type="EMBL" id="OBZ90362.1"/>
    </source>
</evidence>
<sequence>MSQHIVIVGGGVIGACSAYFLSRHKNVKVTLIEKTDIACGASGKSGGFLALDWSDSQPGMKELSRASYQLHQTLAEELNGAETYGYRAMNTYSIVFDPSLQDTNKKKKKSTPSEVSWIHQSHVRSFERMGSPDTTAQVTPYLFTNTVLEAAKKTGRVEVQTGTGVKQVSVDSADKPSIVLENGQTITADKVVIAMGPWSGQINLDIPVNGSHVHSIILKPDMTISNDAIFTAILDQGKTAEPEVYPRPDGTVYLCGAADNEPLPESAALVPIDAKAIDRLVHQATLVSPHLTEVELVKEQACYLPISESTGMPLIGPHPQHPQVFLATGHSCWGILNAPITGKIVSEWLVDGQVSCLDSKVMHHFAP</sequence>